<feature type="transmembrane region" description="Helical" evidence="1">
    <location>
        <begin position="36"/>
        <end position="58"/>
    </location>
</feature>
<feature type="transmembrane region" description="Helical" evidence="1">
    <location>
        <begin position="12"/>
        <end position="30"/>
    </location>
</feature>
<comment type="caution">
    <text evidence="3">The sequence shown here is derived from an EMBL/GenBank/DDBJ whole genome shotgun (WGS) entry which is preliminary data.</text>
</comment>
<sequence>MRKLFRKLKETGKLVNIFLLIVATFVYAMFQGGFVSWFLFYSFIPFGLYSFALTIYPLKDFKLVRHMNQTEYVAGEKFEATIVIKRKAPFPLMYIIIEELLPPQFKKYEQSKQSKVLLFPWFKRELTYKYEFDSISRGEHLLEGIRIKTGDLFGLIEKETIAPVRDQFLVYPQYVDLVYRQLESRFEQGMTSSIVRLQRDTAIAVGVRDYTPGDRFSWIDWKASARRNNIMTKEFEQQQSHDVVLFMDRTKSTHFEQIVTFTASLTKAILRKGAQVAFISIGEDQTVFPLKDGESQQQVIYYHLAKVKDDSPLPFSQIVESEMKKVYQPVTFMLVTSELSDDTIHLVGRFSMRNADLQMFVIKEKGTQLTQDEISVLGAIRKHNVFAKVVYEGHFADIFHEVRKS</sequence>
<evidence type="ECO:0000313" key="3">
    <source>
        <dbReference type="EMBL" id="THE11038.1"/>
    </source>
</evidence>
<proteinExistence type="predicted"/>
<evidence type="ECO:0000259" key="2">
    <source>
        <dbReference type="Pfam" id="PF01882"/>
    </source>
</evidence>
<dbReference type="OrthoDB" id="140416at2"/>
<dbReference type="PANTHER" id="PTHR34351:SF2">
    <property type="entry name" value="DUF58 DOMAIN-CONTAINING PROTEIN"/>
    <property type="match status" value="1"/>
</dbReference>
<gene>
    <name evidence="3" type="ORF">E1I69_16460</name>
</gene>
<evidence type="ECO:0000313" key="4">
    <source>
        <dbReference type="Proteomes" id="UP000306477"/>
    </source>
</evidence>
<keyword evidence="1" id="KW-1133">Transmembrane helix</keyword>
<name>A0A4S3PNL5_9BACI</name>
<organism evidence="3 4">
    <name type="scientific">Bacillus timonensis</name>
    <dbReference type="NCBI Taxonomy" id="1033734"/>
    <lineage>
        <taxon>Bacteria</taxon>
        <taxon>Bacillati</taxon>
        <taxon>Bacillota</taxon>
        <taxon>Bacilli</taxon>
        <taxon>Bacillales</taxon>
        <taxon>Bacillaceae</taxon>
        <taxon>Bacillus</taxon>
    </lineage>
</organism>
<reference evidence="3 4" key="1">
    <citation type="journal article" date="2019" name="Indoor Air">
        <title>Impacts of indoor surface finishes on bacterial viability.</title>
        <authorList>
            <person name="Hu J."/>
            <person name="Maamar S.B."/>
            <person name="Glawe A.J."/>
            <person name="Gottel N."/>
            <person name="Gilbert J.A."/>
            <person name="Hartmann E.M."/>
        </authorList>
    </citation>
    <scope>NUCLEOTIDE SEQUENCE [LARGE SCALE GENOMIC DNA]</scope>
    <source>
        <strain evidence="3 4">AF060A6</strain>
    </source>
</reference>
<keyword evidence="1" id="KW-0472">Membrane</keyword>
<dbReference type="Proteomes" id="UP000306477">
    <property type="component" value="Unassembled WGS sequence"/>
</dbReference>
<protein>
    <submittedName>
        <fullName evidence="3">DUF58 domain-containing protein</fullName>
    </submittedName>
</protein>
<dbReference type="PANTHER" id="PTHR34351">
    <property type="entry name" value="SLR1927 PROTEIN-RELATED"/>
    <property type="match status" value="1"/>
</dbReference>
<evidence type="ECO:0000256" key="1">
    <source>
        <dbReference type="SAM" id="Phobius"/>
    </source>
</evidence>
<dbReference type="EMBL" id="SLUB01000035">
    <property type="protein sequence ID" value="THE11038.1"/>
    <property type="molecule type" value="Genomic_DNA"/>
</dbReference>
<dbReference type="InterPro" id="IPR002881">
    <property type="entry name" value="DUF58"/>
</dbReference>
<feature type="domain" description="DUF58" evidence="2">
    <location>
        <begin position="207"/>
        <end position="369"/>
    </location>
</feature>
<dbReference type="Pfam" id="PF01882">
    <property type="entry name" value="DUF58"/>
    <property type="match status" value="1"/>
</dbReference>
<keyword evidence="4" id="KW-1185">Reference proteome</keyword>
<dbReference type="AlphaFoldDB" id="A0A4S3PNL5"/>
<keyword evidence="1" id="KW-0812">Transmembrane</keyword>
<dbReference type="STRING" id="1033734.GCA_000285535_04585"/>
<dbReference type="RefSeq" id="WP_136380662.1">
    <property type="nucleotide sequence ID" value="NZ_SLUB01000035.1"/>
</dbReference>
<accession>A0A4S3PNL5</accession>